<evidence type="ECO:0000256" key="1">
    <source>
        <dbReference type="SAM" id="MobiDB-lite"/>
    </source>
</evidence>
<keyword evidence="2" id="KW-1133">Transmembrane helix</keyword>
<organism evidence="3 4">
    <name type="scientific">Rhizoctonia solani</name>
    <dbReference type="NCBI Taxonomy" id="456999"/>
    <lineage>
        <taxon>Eukaryota</taxon>
        <taxon>Fungi</taxon>
        <taxon>Dikarya</taxon>
        <taxon>Basidiomycota</taxon>
        <taxon>Agaricomycotina</taxon>
        <taxon>Agaricomycetes</taxon>
        <taxon>Cantharellales</taxon>
        <taxon>Ceratobasidiaceae</taxon>
        <taxon>Rhizoctonia</taxon>
    </lineage>
</organism>
<gene>
    <name evidence="3" type="ORF">RDB_LOCUS89256</name>
</gene>
<evidence type="ECO:0000313" key="4">
    <source>
        <dbReference type="Proteomes" id="UP000663861"/>
    </source>
</evidence>
<reference evidence="3" key="1">
    <citation type="submission" date="2021-01" db="EMBL/GenBank/DDBJ databases">
        <authorList>
            <person name="Kaushik A."/>
        </authorList>
    </citation>
    <scope>NUCLEOTIDE SEQUENCE</scope>
    <source>
        <strain evidence="3">AG4-RS23</strain>
    </source>
</reference>
<keyword evidence="2" id="KW-0812">Transmembrane</keyword>
<evidence type="ECO:0000256" key="2">
    <source>
        <dbReference type="SAM" id="Phobius"/>
    </source>
</evidence>
<proteinExistence type="predicted"/>
<sequence length="565" mass="62409">MAFGLSTSLLGQPPHTTATHSPHPLSRAQGMPESSSRPLETPGAGPSKPRPPPLPISHREHLDPQSPGLRTRTPTRSSSFYQEVELGVYLNSERPEATPRSLQFSSSSSRLRFSTKISPSTTPIVGEILSGPKSVFLANSEWCTDIVTFCSHARLDSGLGQARITHVQARKSHRPPFLHEYLLVFFTAANNQRFVARIDRLGKVKLTSVGGIWTWFSREHRNDSTAIQQVEMYHIQDEQCGVDSSDGPWFKRDGRWGSEPIATLVSSTNEKKPAPENTNLSVPTGPTPRLKDVSQLLEAILLEMPTYHLVTTNCYFMTRSSLLLLQRCFPTSFACHMGSTSDELIHASQLAEPIWAGLIKWYLPFAIAIFLLYFPLLVLGHVFLSSIVDCGSSWTCAGKLSADQPRMFVFRALRLALHGMDIPLPLGLLHAWMTALEVRMNDIVVRLSTQYHALGRSLPESTLLLQPEPFGVAFSKAWRTFAAWFGIGCAFTIIIFLVALGNPIVIFVFFMISVVGAAVYNFAYSDTSGFISLDSSDVEAWPSQIVATGDTICEPENTVPQTSGM</sequence>
<dbReference type="Proteomes" id="UP000663861">
    <property type="component" value="Unassembled WGS sequence"/>
</dbReference>
<feature type="compositionally biased region" description="Polar residues" evidence="1">
    <location>
        <begin position="1"/>
        <end position="10"/>
    </location>
</feature>
<comment type="caution">
    <text evidence="3">The sequence shown here is derived from an EMBL/GenBank/DDBJ whole genome shotgun (WGS) entry which is preliminary data.</text>
</comment>
<dbReference type="EMBL" id="CAJMWY010001778">
    <property type="protein sequence ID" value="CAE6475245.1"/>
    <property type="molecule type" value="Genomic_DNA"/>
</dbReference>
<evidence type="ECO:0008006" key="5">
    <source>
        <dbReference type="Google" id="ProtNLM"/>
    </source>
</evidence>
<name>A0A8H3C552_9AGAM</name>
<feature type="transmembrane region" description="Helical" evidence="2">
    <location>
        <begin position="481"/>
        <end position="498"/>
    </location>
</feature>
<feature type="transmembrane region" description="Helical" evidence="2">
    <location>
        <begin position="504"/>
        <end position="523"/>
    </location>
</feature>
<feature type="compositionally biased region" description="Low complexity" evidence="1">
    <location>
        <begin position="13"/>
        <end position="24"/>
    </location>
</feature>
<keyword evidence="2" id="KW-0472">Membrane</keyword>
<accession>A0A8H3C552</accession>
<feature type="transmembrane region" description="Helical" evidence="2">
    <location>
        <begin position="361"/>
        <end position="384"/>
    </location>
</feature>
<dbReference type="AlphaFoldDB" id="A0A8H3C552"/>
<feature type="region of interest" description="Disordered" evidence="1">
    <location>
        <begin position="1"/>
        <end position="77"/>
    </location>
</feature>
<protein>
    <recommendedName>
        <fullName evidence="5">Transmembrane protein</fullName>
    </recommendedName>
</protein>
<evidence type="ECO:0000313" key="3">
    <source>
        <dbReference type="EMBL" id="CAE6475245.1"/>
    </source>
</evidence>